<keyword evidence="1" id="KW-0805">Transcription regulation</keyword>
<evidence type="ECO:0000256" key="4">
    <source>
        <dbReference type="ARBA" id="ARBA00023163"/>
    </source>
</evidence>
<dbReference type="AlphaFoldDB" id="A0A1T4V5E3"/>
<evidence type="ECO:0000256" key="2">
    <source>
        <dbReference type="ARBA" id="ARBA00023125"/>
    </source>
</evidence>
<dbReference type="PANTHER" id="PTHR43280">
    <property type="entry name" value="ARAC-FAMILY TRANSCRIPTIONAL REGULATOR"/>
    <property type="match status" value="1"/>
</dbReference>
<dbReference type="GO" id="GO:0003700">
    <property type="term" value="F:DNA-binding transcription factor activity"/>
    <property type="evidence" value="ECO:0007669"/>
    <property type="project" value="InterPro"/>
</dbReference>
<keyword evidence="4" id="KW-0804">Transcription</keyword>
<dbReference type="InterPro" id="IPR020449">
    <property type="entry name" value="Tscrpt_reg_AraC-type_HTH"/>
</dbReference>
<dbReference type="PROSITE" id="PS00041">
    <property type="entry name" value="HTH_ARAC_FAMILY_1"/>
    <property type="match status" value="1"/>
</dbReference>
<dbReference type="InterPro" id="IPR037923">
    <property type="entry name" value="HTH-like"/>
</dbReference>
<gene>
    <name evidence="6" type="ORF">SAMN02745213_00804</name>
</gene>
<reference evidence="7" key="1">
    <citation type="submission" date="2017-02" db="EMBL/GenBank/DDBJ databases">
        <authorList>
            <person name="Varghese N."/>
            <person name="Submissions S."/>
        </authorList>
    </citation>
    <scope>NUCLEOTIDE SEQUENCE [LARGE SCALE GENOMIC DNA]</scope>
    <source>
        <strain evidence="7">DSM 3072</strain>
    </source>
</reference>
<dbReference type="SUPFAM" id="SSF51215">
    <property type="entry name" value="Regulatory protein AraC"/>
    <property type="match status" value="1"/>
</dbReference>
<dbReference type="PRINTS" id="PR00032">
    <property type="entry name" value="HTHARAC"/>
</dbReference>
<sequence>MENSQSKITDCMCATDASGLELVKHGTKNFPVGFYSKVTNSSEVPWHWHDHLELEYVEAGEAKITIESMVFTVRKGEGFFVNSARLHAVFPDKDYISHTVVFHPSVISSNPESDICRKYLEPLINGDSFAGLHLTEDIPFHRELLSYTRSAFESYIKGDFGYEIDVTNSLAKAVQCLAYQVIHTSENNYNVPDKSILRVKKMLAYLTQNLSEKIEIEDIAKVAKISTTECLRCFNKTVGMPPIQYLKKLRIQKAALLLGSSDDKIIDIALACGFSDMSYFARAFKESRGMSPKEYRNSVR</sequence>
<evidence type="ECO:0000256" key="3">
    <source>
        <dbReference type="ARBA" id="ARBA00023159"/>
    </source>
</evidence>
<dbReference type="SMART" id="SM00342">
    <property type="entry name" value="HTH_ARAC"/>
    <property type="match status" value="1"/>
</dbReference>
<dbReference type="InterPro" id="IPR003313">
    <property type="entry name" value="AraC-bd"/>
</dbReference>
<dbReference type="EMBL" id="FUXX01000009">
    <property type="protein sequence ID" value="SKA60072.1"/>
    <property type="molecule type" value="Genomic_DNA"/>
</dbReference>
<dbReference type="PROSITE" id="PS01124">
    <property type="entry name" value="HTH_ARAC_FAMILY_2"/>
    <property type="match status" value="1"/>
</dbReference>
<dbReference type="Gene3D" id="2.60.120.10">
    <property type="entry name" value="Jelly Rolls"/>
    <property type="match status" value="1"/>
</dbReference>
<evidence type="ECO:0000259" key="5">
    <source>
        <dbReference type="PROSITE" id="PS01124"/>
    </source>
</evidence>
<feature type="domain" description="HTH araC/xylS-type" evidence="5">
    <location>
        <begin position="200"/>
        <end position="298"/>
    </location>
</feature>
<dbReference type="Pfam" id="PF12833">
    <property type="entry name" value="HTH_18"/>
    <property type="match status" value="1"/>
</dbReference>
<evidence type="ECO:0000256" key="1">
    <source>
        <dbReference type="ARBA" id="ARBA00023015"/>
    </source>
</evidence>
<dbReference type="InterPro" id="IPR018060">
    <property type="entry name" value="HTH_AraC"/>
</dbReference>
<dbReference type="PANTHER" id="PTHR43280:SF28">
    <property type="entry name" value="HTH-TYPE TRANSCRIPTIONAL ACTIVATOR RHAS"/>
    <property type="match status" value="1"/>
</dbReference>
<dbReference type="Proteomes" id="UP000242432">
    <property type="component" value="Unassembled WGS sequence"/>
</dbReference>
<accession>A0A1T4V5E3</accession>
<dbReference type="Gene3D" id="1.10.10.60">
    <property type="entry name" value="Homeodomain-like"/>
    <property type="match status" value="2"/>
</dbReference>
<evidence type="ECO:0000313" key="6">
    <source>
        <dbReference type="EMBL" id="SKA60072.1"/>
    </source>
</evidence>
<evidence type="ECO:0000313" key="7">
    <source>
        <dbReference type="Proteomes" id="UP000242432"/>
    </source>
</evidence>
<dbReference type="CDD" id="cd02208">
    <property type="entry name" value="cupin_RmlC-like"/>
    <property type="match status" value="1"/>
</dbReference>
<dbReference type="SUPFAM" id="SSF46689">
    <property type="entry name" value="Homeodomain-like"/>
    <property type="match status" value="2"/>
</dbReference>
<dbReference type="InterPro" id="IPR018062">
    <property type="entry name" value="HTH_AraC-typ_CS"/>
</dbReference>
<dbReference type="Pfam" id="PF02311">
    <property type="entry name" value="AraC_binding"/>
    <property type="match status" value="1"/>
</dbReference>
<dbReference type="GO" id="GO:0043565">
    <property type="term" value="F:sequence-specific DNA binding"/>
    <property type="evidence" value="ECO:0007669"/>
    <property type="project" value="InterPro"/>
</dbReference>
<protein>
    <submittedName>
        <fullName evidence="6">AraC-type DNA-binding protein</fullName>
    </submittedName>
</protein>
<proteinExistence type="predicted"/>
<keyword evidence="2 6" id="KW-0238">DNA-binding</keyword>
<keyword evidence="3" id="KW-0010">Activator</keyword>
<keyword evidence="7" id="KW-1185">Reference proteome</keyword>
<dbReference type="RefSeq" id="WP_078928344.1">
    <property type="nucleotide sequence ID" value="NZ_FUXX01000009.1"/>
</dbReference>
<name>A0A1T4V5E3_9GAMM</name>
<organism evidence="6 7">
    <name type="scientific">Succinivibrio dextrinosolvens DSM 3072</name>
    <dbReference type="NCBI Taxonomy" id="1123324"/>
    <lineage>
        <taxon>Bacteria</taxon>
        <taxon>Pseudomonadati</taxon>
        <taxon>Pseudomonadota</taxon>
        <taxon>Gammaproteobacteria</taxon>
        <taxon>Aeromonadales</taxon>
        <taxon>Succinivibrionaceae</taxon>
        <taxon>Succinivibrio</taxon>
    </lineage>
</organism>
<dbReference type="InterPro" id="IPR014710">
    <property type="entry name" value="RmlC-like_jellyroll"/>
</dbReference>
<dbReference type="STRING" id="83771.SAMN02910357_01423"/>
<dbReference type="InterPro" id="IPR009057">
    <property type="entry name" value="Homeodomain-like_sf"/>
</dbReference>